<keyword evidence="1" id="KW-0175">Coiled coil</keyword>
<dbReference type="EMBL" id="JBBWYZ010000017">
    <property type="protein sequence ID" value="MEK9513799.1"/>
    <property type="molecule type" value="Genomic_DNA"/>
</dbReference>
<proteinExistence type="predicted"/>
<reference evidence="2 3" key="1">
    <citation type="journal article" date="2024" name="Front. Microbiol.">
        <title>Transcriptomic insights into the dominance of two phototrophs throughout the water column of a tropical hypersaline-alkaline crater lake (Dziani Dzaha, Mayotte).</title>
        <authorList>
            <person name="Duperron S."/>
            <person name="Halary S."/>
            <person name="Bouly J.-P."/>
            <person name="Roussel T."/>
            <person name="Hugoni M."/>
            <person name="Bruto M."/>
            <person name="Oger P."/>
            <person name="Duval C."/>
            <person name="Woo A."/>
            <person name="Jezequiel D."/>
            <person name="Ader M."/>
            <person name="Leboulanger C."/>
            <person name="Agogue H."/>
            <person name="Grossi V."/>
            <person name="Trousselier M."/>
            <person name="Bernard C."/>
        </authorList>
    </citation>
    <scope>NUCLEOTIDE SEQUENCE [LARGE SCALE GENOMIC DNA]</scope>
    <source>
        <strain evidence="2 3">PMC 851.14</strain>
    </source>
</reference>
<evidence type="ECO:0000313" key="2">
    <source>
        <dbReference type="EMBL" id="MEK9513799.1"/>
    </source>
</evidence>
<evidence type="ECO:0000313" key="3">
    <source>
        <dbReference type="Proteomes" id="UP001387447"/>
    </source>
</evidence>
<dbReference type="Proteomes" id="UP001387447">
    <property type="component" value="Unassembled WGS sequence"/>
</dbReference>
<gene>
    <name evidence="2" type="ORF">AAEJ74_19545</name>
</gene>
<evidence type="ECO:0000256" key="1">
    <source>
        <dbReference type="SAM" id="Coils"/>
    </source>
</evidence>
<feature type="coiled-coil region" evidence="1">
    <location>
        <begin position="42"/>
        <end position="69"/>
    </location>
</feature>
<protein>
    <submittedName>
        <fullName evidence="2">Uncharacterized protein</fullName>
    </submittedName>
</protein>
<organism evidence="2 3">
    <name type="scientific">Limnospira fusiformis PMC 851.14</name>
    <dbReference type="NCBI Taxonomy" id="2219512"/>
    <lineage>
        <taxon>Bacteria</taxon>
        <taxon>Bacillati</taxon>
        <taxon>Cyanobacteriota</taxon>
        <taxon>Cyanophyceae</taxon>
        <taxon>Oscillatoriophycideae</taxon>
        <taxon>Oscillatoriales</taxon>
        <taxon>Sirenicapillariaceae</taxon>
        <taxon>Limnospira</taxon>
    </lineage>
</organism>
<name>A0ABU9EPC5_LIMFS</name>
<dbReference type="RefSeq" id="WP_315647023.1">
    <property type="nucleotide sequence ID" value="NZ_JBBWYZ010000017.1"/>
</dbReference>
<accession>A0ABU9EPC5</accession>
<comment type="caution">
    <text evidence="2">The sequence shown here is derived from an EMBL/GenBank/DDBJ whole genome shotgun (WGS) entry which is preliminary data.</text>
</comment>
<keyword evidence="3" id="KW-1185">Reference proteome</keyword>
<sequence length="106" mass="12631">MRASYSSNFKAIMNQKLVQSLVQIILSLSDEDRQYLEREIQKYSLAKQLENLEDKLKIFEAKYQMSSQEFYRQFQAGKLADSSDFFEWNTYYEMLNLSQVKISDKS</sequence>